<sequence>MTESDRPLLMVDRTEALDRDDAFAVTEVADGARWRLEVHIAGVADVVALGSDADATAFLRRESRYLATRTVPMLGRGTERAATLTPEADRSTLRVSADLSADGTISDVVVDRGWVPAGRCVPADHAEIARILAAETDPLHEAVRAAHRAAQVLLAARRSSGAFALYDLTHGWVSTEEGGLAAIPPAQRTVGYVIVQELMIAANEAIALWCAGEDLPILFRNHRSALTAGSTEDLAAEVAVAMTDPVLLDKLRSRLQSSYRAAIYAPTVHGHHGLRLAAYTHATSPLRRVSDLITQRVIFAHLDGVPAPYTSEQLGNLAADINRRIAADRDEKAAHFKARDRRVTAQVVAAGELEQLDAKRWAKVLAAAAARDPIDEVVGELHRRMRADEVTVTTIVTLLEAGEAWAPIRDEVFDWASQSHPEFGPSVVSMWLQARPDLPRPEIDGDHRGPSHTPVFAARLRAGAVCGPWATAGSKKRAEQDAAWGLTRAIAAGESHPATESPLTDPERSGAPGDAAPPSTESGEVAAGRRNRPVSPPHAPQASEAAAKKRARARKNPIAWVLSHAQHHGHPPPRWAETVDGPPHAPVFTCEVRYLGCAATGRGNTKTAAKSAAAADLLDALLDDTVSARPGIPAGG</sequence>
<keyword evidence="1" id="KW-0694">RNA-binding</keyword>
<dbReference type="SUPFAM" id="SSF54768">
    <property type="entry name" value="dsRNA-binding domain-like"/>
    <property type="match status" value="2"/>
</dbReference>
<evidence type="ECO:0000313" key="4">
    <source>
        <dbReference type="EMBL" id="EKT78838.1"/>
    </source>
</evidence>
<reference evidence="4 5" key="1">
    <citation type="journal article" date="2013" name="Genome Announc.">
        <title>Draft Genome Sequence of Rhodococcus opacus Strain M213 Shows a Diverse Catabolic Potential.</title>
        <authorList>
            <person name="Pathak A."/>
            <person name="Green S.J."/>
            <person name="Ogram A."/>
            <person name="Chauhan A."/>
        </authorList>
    </citation>
    <scope>NUCLEOTIDE SEQUENCE [LARGE SCALE GENOMIC DNA]</scope>
    <source>
        <strain evidence="4 5">M213</strain>
    </source>
</reference>
<dbReference type="EMBL" id="AJYC02000098">
    <property type="protein sequence ID" value="EKT78838.1"/>
    <property type="molecule type" value="Genomic_DNA"/>
</dbReference>
<dbReference type="InterPro" id="IPR050180">
    <property type="entry name" value="RNR_Ribonuclease"/>
</dbReference>
<dbReference type="SMART" id="SM00955">
    <property type="entry name" value="RNB"/>
    <property type="match status" value="1"/>
</dbReference>
<dbReference type="SUPFAM" id="SSF50249">
    <property type="entry name" value="Nucleic acid-binding proteins"/>
    <property type="match status" value="1"/>
</dbReference>
<dbReference type="PROSITE" id="PS50137">
    <property type="entry name" value="DS_RBD"/>
    <property type="match status" value="1"/>
</dbReference>
<dbReference type="GO" id="GO:0000175">
    <property type="term" value="F:3'-5'-RNA exonuclease activity"/>
    <property type="evidence" value="ECO:0007669"/>
    <property type="project" value="TreeGrafter"/>
</dbReference>
<dbReference type="InterPro" id="IPR012340">
    <property type="entry name" value="NA-bd_OB-fold"/>
</dbReference>
<dbReference type="CDD" id="cd00048">
    <property type="entry name" value="DSRM_SF"/>
    <property type="match status" value="1"/>
</dbReference>
<evidence type="ECO:0000313" key="5">
    <source>
        <dbReference type="Proteomes" id="UP000005951"/>
    </source>
</evidence>
<feature type="region of interest" description="Disordered" evidence="2">
    <location>
        <begin position="492"/>
        <end position="553"/>
    </location>
</feature>
<dbReference type="Pfam" id="PF00035">
    <property type="entry name" value="dsrm"/>
    <property type="match status" value="1"/>
</dbReference>
<dbReference type="PANTHER" id="PTHR23355:SF65">
    <property type="entry name" value="EXORIBONUCLEASE CYT-4, PUTATIVE (AFU_ORTHOLOGUE AFUA_7G01550)-RELATED"/>
    <property type="match status" value="1"/>
</dbReference>
<accession>K8XBB8</accession>
<dbReference type="AlphaFoldDB" id="K8XBB8"/>
<proteinExistence type="predicted"/>
<dbReference type="PANTHER" id="PTHR23355">
    <property type="entry name" value="RIBONUCLEASE"/>
    <property type="match status" value="1"/>
</dbReference>
<dbReference type="Proteomes" id="UP000005951">
    <property type="component" value="Unassembled WGS sequence"/>
</dbReference>
<dbReference type="InterPro" id="IPR001900">
    <property type="entry name" value="RNase_II/R"/>
</dbReference>
<evidence type="ECO:0000256" key="2">
    <source>
        <dbReference type="SAM" id="MobiDB-lite"/>
    </source>
</evidence>
<dbReference type="GO" id="GO:0000932">
    <property type="term" value="C:P-body"/>
    <property type="evidence" value="ECO:0007669"/>
    <property type="project" value="TreeGrafter"/>
</dbReference>
<dbReference type="GO" id="GO:0006402">
    <property type="term" value="P:mRNA catabolic process"/>
    <property type="evidence" value="ECO:0007669"/>
    <property type="project" value="TreeGrafter"/>
</dbReference>
<dbReference type="SMART" id="SM00358">
    <property type="entry name" value="DSRM"/>
    <property type="match status" value="1"/>
</dbReference>
<dbReference type="InterPro" id="IPR014720">
    <property type="entry name" value="dsRBD_dom"/>
</dbReference>
<protein>
    <submittedName>
        <fullName evidence="4">Exoribonuclease II</fullName>
    </submittedName>
</protein>
<organism evidence="4 5">
    <name type="scientific">Rhodococcus opacus M213</name>
    <dbReference type="NCBI Taxonomy" id="1129896"/>
    <lineage>
        <taxon>Bacteria</taxon>
        <taxon>Bacillati</taxon>
        <taxon>Actinomycetota</taxon>
        <taxon>Actinomycetes</taxon>
        <taxon>Mycobacteriales</taxon>
        <taxon>Nocardiaceae</taxon>
        <taxon>Rhodococcus</taxon>
    </lineage>
</organism>
<evidence type="ECO:0000256" key="1">
    <source>
        <dbReference type="PROSITE-ProRule" id="PRU00266"/>
    </source>
</evidence>
<comment type="caution">
    <text evidence="4">The sequence shown here is derived from an EMBL/GenBank/DDBJ whole genome shotgun (WGS) entry which is preliminary data.</text>
</comment>
<evidence type="ECO:0000259" key="3">
    <source>
        <dbReference type="PROSITE" id="PS50137"/>
    </source>
</evidence>
<feature type="domain" description="DRBM" evidence="3">
    <location>
        <begin position="556"/>
        <end position="623"/>
    </location>
</feature>
<dbReference type="Gene3D" id="3.30.160.20">
    <property type="match status" value="2"/>
</dbReference>
<dbReference type="RefSeq" id="WP_005261719.1">
    <property type="nucleotide sequence ID" value="NZ_AJYC02000098.1"/>
</dbReference>
<dbReference type="Pfam" id="PF00773">
    <property type="entry name" value="RNB"/>
    <property type="match status" value="1"/>
</dbReference>
<name>K8XBB8_RHOOP</name>
<gene>
    <name evidence="4" type="ORF">WSS_A30069</name>
</gene>
<dbReference type="GO" id="GO:0003723">
    <property type="term" value="F:RNA binding"/>
    <property type="evidence" value="ECO:0007669"/>
    <property type="project" value="UniProtKB-UniRule"/>
</dbReference>